<feature type="domain" description="DUF4382" evidence="3">
    <location>
        <begin position="41"/>
        <end position="211"/>
    </location>
</feature>
<dbReference type="AlphaFoldDB" id="A0A1I7NKH3"/>
<evidence type="ECO:0000256" key="1">
    <source>
        <dbReference type="SAM" id="MobiDB-lite"/>
    </source>
</evidence>
<accession>A0A1I7NKH3</accession>
<protein>
    <recommendedName>
        <fullName evidence="3">DUF4382 domain-containing protein</fullName>
    </recommendedName>
</protein>
<gene>
    <name evidence="4" type="ORF">SAMN05660895_2174</name>
</gene>
<dbReference type="InterPro" id="IPR025491">
    <property type="entry name" value="DUF4382"/>
</dbReference>
<keyword evidence="2" id="KW-0732">Signal</keyword>
<name>A0A1I7NKH3_9BACT</name>
<dbReference type="OrthoDB" id="2111471at2"/>
<reference evidence="5" key="1">
    <citation type="submission" date="2016-10" db="EMBL/GenBank/DDBJ databases">
        <authorList>
            <person name="Varghese N."/>
            <person name="Submissions S."/>
        </authorList>
    </citation>
    <scope>NUCLEOTIDE SEQUENCE [LARGE SCALE GENOMIC DNA]</scope>
    <source>
        <strain evidence="5">DSM 14807</strain>
    </source>
</reference>
<feature type="region of interest" description="Disordered" evidence="1">
    <location>
        <begin position="69"/>
        <end position="93"/>
    </location>
</feature>
<dbReference type="InterPro" id="IPR013784">
    <property type="entry name" value="Carb-bd-like_fold"/>
</dbReference>
<feature type="compositionally biased region" description="Basic and acidic residues" evidence="1">
    <location>
        <begin position="74"/>
        <end position="83"/>
    </location>
</feature>
<organism evidence="4 5">
    <name type="scientific">Thermoflavifilum thermophilum</name>
    <dbReference type="NCBI Taxonomy" id="1393122"/>
    <lineage>
        <taxon>Bacteria</taxon>
        <taxon>Pseudomonadati</taxon>
        <taxon>Bacteroidota</taxon>
        <taxon>Chitinophagia</taxon>
        <taxon>Chitinophagales</taxon>
        <taxon>Chitinophagaceae</taxon>
        <taxon>Thermoflavifilum</taxon>
    </lineage>
</organism>
<proteinExistence type="predicted"/>
<evidence type="ECO:0000256" key="2">
    <source>
        <dbReference type="SAM" id="SignalP"/>
    </source>
</evidence>
<dbReference type="RefSeq" id="WP_092460432.1">
    <property type="nucleotide sequence ID" value="NZ_FPCJ01000001.1"/>
</dbReference>
<sequence>MKNKHFSFPAILMAAAALLGLGLSSCQKSSSSDTIPPDKNQLEVRFTDDAGFFDSIVVDIQMVAVRIDTSQSNEGREDHHPEGEEWGELFGDHDQGWEDQNPHAIWDTLNIQAGQYDLMQLSNGADTLLSSDYIPKGKIIAIRITLGSNNYLVKNGVKYPLNLINGFNNVYIRVYGDQIAQVHPGSYRLWIDFDAGRSVVKVWNGTFYLKPFIRAFVVSNMGTVQGFVLPMDAYPVITLYNDKDTLYALPRKDGFFKIWGVDEGTYSLFINTSNGYHDTTLTNIQVTARHITDIGTVHLSK</sequence>
<keyword evidence="5" id="KW-1185">Reference proteome</keyword>
<dbReference type="EMBL" id="FPCJ01000001">
    <property type="protein sequence ID" value="SFV35181.1"/>
    <property type="molecule type" value="Genomic_DNA"/>
</dbReference>
<feature type="signal peptide" evidence="2">
    <location>
        <begin position="1"/>
        <end position="29"/>
    </location>
</feature>
<dbReference type="SUPFAM" id="SSF49452">
    <property type="entry name" value="Starch-binding domain-like"/>
    <property type="match status" value="1"/>
</dbReference>
<dbReference type="Proteomes" id="UP000199537">
    <property type="component" value="Unassembled WGS sequence"/>
</dbReference>
<dbReference type="Pfam" id="PF14321">
    <property type="entry name" value="DUF4382"/>
    <property type="match status" value="1"/>
</dbReference>
<dbReference type="STRING" id="1393122.SAMN05660895_2174"/>
<dbReference type="GO" id="GO:0030246">
    <property type="term" value="F:carbohydrate binding"/>
    <property type="evidence" value="ECO:0007669"/>
    <property type="project" value="InterPro"/>
</dbReference>
<evidence type="ECO:0000259" key="3">
    <source>
        <dbReference type="Pfam" id="PF14321"/>
    </source>
</evidence>
<feature type="chain" id="PRO_5011665582" description="DUF4382 domain-containing protein" evidence="2">
    <location>
        <begin position="30"/>
        <end position="301"/>
    </location>
</feature>
<evidence type="ECO:0000313" key="5">
    <source>
        <dbReference type="Proteomes" id="UP000199537"/>
    </source>
</evidence>
<dbReference type="PROSITE" id="PS51257">
    <property type="entry name" value="PROKAR_LIPOPROTEIN"/>
    <property type="match status" value="1"/>
</dbReference>
<evidence type="ECO:0000313" key="4">
    <source>
        <dbReference type="EMBL" id="SFV35181.1"/>
    </source>
</evidence>